<dbReference type="SUPFAM" id="SSF56281">
    <property type="entry name" value="Metallo-hydrolase/oxidoreductase"/>
    <property type="match status" value="1"/>
</dbReference>
<dbReference type="KEGG" id="rom:EI983_10820"/>
<keyword evidence="2" id="KW-1185">Reference proteome</keyword>
<dbReference type="Proteomes" id="UP000428330">
    <property type="component" value="Chromosome"/>
</dbReference>
<sequence>MTTGYEPLNTLKPVAEGLWIIDGPAVRSFGFPFSTRATVVRLETGELWVHSPTELTASLRAELDALGPVRHLIAPNQIHFVHVNAWVEAYPGATFWAAPDVHARAAKNGLHLPEATPLAWDRAEAPWQGQLDQLIVRGSSFHKEAVFFHRVSRTLIVTDLIEAFDTAKLPAHCRPFVWLNGIDNTDGKMPPLLRWTYKNKAALAEDIETLVGWAPRRIILAHGDCYDANGAAELQRAFRKLLNARAWEKTVDEIKARENR</sequence>
<dbReference type="PANTHER" id="PTHR33835">
    <property type="entry name" value="YALI0C07656P"/>
    <property type="match status" value="1"/>
</dbReference>
<evidence type="ECO:0000313" key="1">
    <source>
        <dbReference type="EMBL" id="QGX98735.1"/>
    </source>
</evidence>
<name>A0A6I6IPU3_9RHOB</name>
<organism evidence="1 2">
    <name type="scientific">Roseovarius faecimaris</name>
    <dbReference type="NCBI Taxonomy" id="2494550"/>
    <lineage>
        <taxon>Bacteria</taxon>
        <taxon>Pseudomonadati</taxon>
        <taxon>Pseudomonadota</taxon>
        <taxon>Alphaproteobacteria</taxon>
        <taxon>Rhodobacterales</taxon>
        <taxon>Roseobacteraceae</taxon>
        <taxon>Roseovarius</taxon>
    </lineage>
</organism>
<dbReference type="Pfam" id="PF14234">
    <property type="entry name" value="DUF4336"/>
    <property type="match status" value="1"/>
</dbReference>
<reference evidence="2" key="1">
    <citation type="submission" date="2018-12" db="EMBL/GenBank/DDBJ databases">
        <title>Complete genome sequence of Roseovarius sp. MME-070.</title>
        <authorList>
            <person name="Nam Y.-D."/>
            <person name="Kang J."/>
            <person name="Chung W.-H."/>
            <person name="Park Y.S."/>
        </authorList>
    </citation>
    <scope>NUCLEOTIDE SEQUENCE [LARGE SCALE GENOMIC DNA]</scope>
    <source>
        <strain evidence="2">MME-070</strain>
    </source>
</reference>
<dbReference type="InterPro" id="IPR036866">
    <property type="entry name" value="RibonucZ/Hydroxyglut_hydro"/>
</dbReference>
<dbReference type="InterPro" id="IPR025638">
    <property type="entry name" value="DUF4336"/>
</dbReference>
<dbReference type="RefSeq" id="WP_157707419.1">
    <property type="nucleotide sequence ID" value="NZ_CP034348.1"/>
</dbReference>
<accession>A0A6I6IPU3</accession>
<proteinExistence type="predicted"/>
<dbReference type="PANTHER" id="PTHR33835:SF1">
    <property type="entry name" value="METALLO-BETA-LACTAMASE DOMAIN-CONTAINING PROTEIN"/>
    <property type="match status" value="1"/>
</dbReference>
<dbReference type="AlphaFoldDB" id="A0A6I6IPU3"/>
<gene>
    <name evidence="1" type="ORF">EI983_10820</name>
</gene>
<protein>
    <submittedName>
        <fullName evidence="1">DUF4336 domain-containing protein</fullName>
    </submittedName>
</protein>
<evidence type="ECO:0000313" key="2">
    <source>
        <dbReference type="Proteomes" id="UP000428330"/>
    </source>
</evidence>
<dbReference type="EMBL" id="CP034348">
    <property type="protein sequence ID" value="QGX98735.1"/>
    <property type="molecule type" value="Genomic_DNA"/>
</dbReference>
<dbReference type="OrthoDB" id="450111at2"/>